<comment type="caution">
    <text evidence="1">The sequence shown here is derived from an EMBL/GenBank/DDBJ whole genome shotgun (WGS) entry which is preliminary data.</text>
</comment>
<evidence type="ECO:0000313" key="1">
    <source>
        <dbReference type="EMBL" id="RYO91836.1"/>
    </source>
</evidence>
<gene>
    <name evidence="1" type="ORF">DL762_001916</name>
</gene>
<sequence>MGLDLCSDVIDDDLFQALGQDVRIRAIVKDLEVDHRGLNSKNIHETFRRVIRLSYLKIYNNDIRAENFMNCRLVDFGRAWTEPHAILEAMDEVGARTRRRKDRVNFEEMIEDEGIKTTLKALLVPEPEYQLRSRGEPEWANPELPQS</sequence>
<evidence type="ECO:0000313" key="2">
    <source>
        <dbReference type="Proteomes" id="UP000294003"/>
    </source>
</evidence>
<reference evidence="1 2" key="1">
    <citation type="submission" date="2018-06" db="EMBL/GenBank/DDBJ databases">
        <title>Complete Genomes of Monosporascus.</title>
        <authorList>
            <person name="Robinson A.J."/>
            <person name="Natvig D.O."/>
        </authorList>
    </citation>
    <scope>NUCLEOTIDE SEQUENCE [LARGE SCALE GENOMIC DNA]</scope>
    <source>
        <strain evidence="1 2">CBS 609.92</strain>
    </source>
</reference>
<proteinExistence type="predicted"/>
<accession>A0ABY0HET8</accession>
<dbReference type="InterPro" id="IPR025213">
    <property type="entry name" value="Sim4_Fta2"/>
</dbReference>
<keyword evidence="2" id="KW-1185">Reference proteome</keyword>
<protein>
    <recommendedName>
        <fullName evidence="3">Protein kinase domain-containing protein</fullName>
    </recommendedName>
</protein>
<organism evidence="1 2">
    <name type="scientific">Monosporascus cannonballus</name>
    <dbReference type="NCBI Taxonomy" id="155416"/>
    <lineage>
        <taxon>Eukaryota</taxon>
        <taxon>Fungi</taxon>
        <taxon>Dikarya</taxon>
        <taxon>Ascomycota</taxon>
        <taxon>Pezizomycotina</taxon>
        <taxon>Sordariomycetes</taxon>
        <taxon>Xylariomycetidae</taxon>
        <taxon>Xylariales</taxon>
        <taxon>Xylariales incertae sedis</taxon>
        <taxon>Monosporascus</taxon>
    </lineage>
</organism>
<name>A0ABY0HET8_9PEZI</name>
<dbReference type="EMBL" id="QJNS01000035">
    <property type="protein sequence ID" value="RYO91836.1"/>
    <property type="molecule type" value="Genomic_DNA"/>
</dbReference>
<dbReference type="Pfam" id="PF13095">
    <property type="entry name" value="FTA2"/>
    <property type="match status" value="1"/>
</dbReference>
<evidence type="ECO:0008006" key="3">
    <source>
        <dbReference type="Google" id="ProtNLM"/>
    </source>
</evidence>
<dbReference type="Proteomes" id="UP000294003">
    <property type="component" value="Unassembled WGS sequence"/>
</dbReference>